<dbReference type="GO" id="GO:0005524">
    <property type="term" value="F:ATP binding"/>
    <property type="evidence" value="ECO:0007669"/>
    <property type="project" value="UniProtKB-KW"/>
</dbReference>
<dbReference type="PANTHER" id="PTHR30258:SF1">
    <property type="entry name" value="PROTEIN TRANSPORT PROTEIN HOFB HOMOLOG"/>
    <property type="match status" value="1"/>
</dbReference>
<dbReference type="PANTHER" id="PTHR30258">
    <property type="entry name" value="TYPE II SECRETION SYSTEM PROTEIN GSPE-RELATED"/>
    <property type="match status" value="1"/>
</dbReference>
<evidence type="ECO:0000256" key="2">
    <source>
        <dbReference type="ARBA" id="ARBA00022741"/>
    </source>
</evidence>
<dbReference type="EMBL" id="CP134879">
    <property type="protein sequence ID" value="WNM25769.1"/>
    <property type="molecule type" value="Genomic_DNA"/>
</dbReference>
<evidence type="ECO:0000313" key="7">
    <source>
        <dbReference type="Proteomes" id="UP001304125"/>
    </source>
</evidence>
<dbReference type="SUPFAM" id="SSF160246">
    <property type="entry name" value="EspE N-terminal domain-like"/>
    <property type="match status" value="1"/>
</dbReference>
<accession>A0AA96JEJ4</accession>
<evidence type="ECO:0000313" key="5">
    <source>
        <dbReference type="EMBL" id="WNM25769.1"/>
    </source>
</evidence>
<dbReference type="GO" id="GO:0005886">
    <property type="term" value="C:plasma membrane"/>
    <property type="evidence" value="ECO:0007669"/>
    <property type="project" value="TreeGrafter"/>
</dbReference>
<dbReference type="Proteomes" id="UP001303408">
    <property type="component" value="Chromosome"/>
</dbReference>
<keyword evidence="7" id="KW-1185">Reference proteome</keyword>
<proteinExistence type="inferred from homology"/>
<organism evidence="5 7">
    <name type="scientific">Demequina capsici</name>
    <dbReference type="NCBI Taxonomy" id="3075620"/>
    <lineage>
        <taxon>Bacteria</taxon>
        <taxon>Bacillati</taxon>
        <taxon>Actinomycetota</taxon>
        <taxon>Actinomycetes</taxon>
        <taxon>Micrococcales</taxon>
        <taxon>Demequinaceae</taxon>
        <taxon>Demequina</taxon>
    </lineage>
</organism>
<dbReference type="CDD" id="cd01129">
    <property type="entry name" value="PulE-GspE-like"/>
    <property type="match status" value="1"/>
</dbReference>
<dbReference type="Gene3D" id="3.30.300.160">
    <property type="entry name" value="Type II secretion system, protein E, N-terminal domain"/>
    <property type="match status" value="1"/>
</dbReference>
<dbReference type="GO" id="GO:0016887">
    <property type="term" value="F:ATP hydrolysis activity"/>
    <property type="evidence" value="ECO:0007669"/>
    <property type="project" value="TreeGrafter"/>
</dbReference>
<protein>
    <submittedName>
        <fullName evidence="5">ATPase, T2SS/T4P/T4SS family</fullName>
    </submittedName>
</protein>
<dbReference type="Gene3D" id="3.30.450.90">
    <property type="match status" value="1"/>
</dbReference>
<dbReference type="Gene3D" id="3.40.50.300">
    <property type="entry name" value="P-loop containing nucleotide triphosphate hydrolases"/>
    <property type="match status" value="1"/>
</dbReference>
<feature type="domain" description="Bacterial type II secretion system protein E" evidence="4">
    <location>
        <begin position="372"/>
        <end position="386"/>
    </location>
</feature>
<sequence>MKQLGSILLEEGILTEDQLMDAIDAQQQRGQSLGRTLVELGMITEAQLVRALASQVGMQFVELADYQVDRSAVALVSAQVCRRHVALPIGFEDGQLKLAMSNPGNVVAVDDFQTLTNMKILPVVATHDDLQQAIDRYCRADHELEDLQGSMEEEVVEDLSDMSAVIEDDAPIVRFVNLLITQAIQDRASDIHIEPGEKDLRVRYRIDGVLHEMQRAAKSIQNGVISRLKIMADMDIAERRKPQDGRLSVTHQGQKIDLRVAALPTVWGEKIVMRVLDNSTAAMELADLGIREHNYEIFAASFTKPYGMILVTGPTGSGKSTTLYATLNQISRPEINVITVEDPVEYRIEGINQVQVNVKAGLTFAGALRSILRADPDVVLLGEIRDHETAQIAIEAALTGHLVLSTLHTNDAPSAITRLIEMDIEPFLVGSAVDCVVAQRLARRVCQKCCQPYTPLPAEIARFGWEGPQPPSLVKAVGCNSCSNTGYRGRVALHEIMPVNEEIERLAVERASSASIQRAAEAAGMQTLIQDGWAKAQDGLTTVEELLRVVK</sequence>
<dbReference type="InterPro" id="IPR003593">
    <property type="entry name" value="AAA+_ATPase"/>
</dbReference>
<name>A0AA96JEJ4_9MICO</name>
<dbReference type="Pfam" id="PF05157">
    <property type="entry name" value="MshEN"/>
    <property type="match status" value="1"/>
</dbReference>
<dbReference type="SUPFAM" id="SSF52540">
    <property type="entry name" value="P-loop containing nucleoside triphosphate hydrolases"/>
    <property type="match status" value="1"/>
</dbReference>
<dbReference type="InterPro" id="IPR037257">
    <property type="entry name" value="T2SS_E_N_sf"/>
</dbReference>
<dbReference type="FunFam" id="3.40.50.300:FF:000398">
    <property type="entry name" value="Type IV pilus assembly ATPase PilB"/>
    <property type="match status" value="1"/>
</dbReference>
<dbReference type="Pfam" id="PF00437">
    <property type="entry name" value="T2SSE"/>
    <property type="match status" value="1"/>
</dbReference>
<dbReference type="KEGG" id="dcp:RN607_06570"/>
<dbReference type="EMBL" id="CP134880">
    <property type="protein sequence ID" value="WNM28665.1"/>
    <property type="molecule type" value="Genomic_DNA"/>
</dbReference>
<evidence type="ECO:0000256" key="1">
    <source>
        <dbReference type="ARBA" id="ARBA00006611"/>
    </source>
</evidence>
<dbReference type="Gene3D" id="1.10.40.70">
    <property type="match status" value="1"/>
</dbReference>
<evidence type="ECO:0000259" key="4">
    <source>
        <dbReference type="PROSITE" id="PS00662"/>
    </source>
</evidence>
<evidence type="ECO:0000256" key="3">
    <source>
        <dbReference type="ARBA" id="ARBA00022840"/>
    </source>
</evidence>
<dbReference type="FunFam" id="3.30.450.90:FF:000001">
    <property type="entry name" value="Type II secretion system ATPase GspE"/>
    <property type="match status" value="1"/>
</dbReference>
<keyword evidence="2" id="KW-0547">Nucleotide-binding</keyword>
<comment type="similarity">
    <text evidence="1">Belongs to the GSP E family.</text>
</comment>
<dbReference type="InterPro" id="IPR027417">
    <property type="entry name" value="P-loop_NTPase"/>
</dbReference>
<evidence type="ECO:0000313" key="6">
    <source>
        <dbReference type="EMBL" id="WNM28665.1"/>
    </source>
</evidence>
<keyword evidence="3" id="KW-0067">ATP-binding</keyword>
<accession>A0AA96JBP9</accession>
<dbReference type="FunFam" id="3.30.300.160:FF:000002">
    <property type="entry name" value="Type II secretion system protein E"/>
    <property type="match status" value="1"/>
</dbReference>
<dbReference type="PROSITE" id="PS00662">
    <property type="entry name" value="T2SP_E"/>
    <property type="match status" value="1"/>
</dbReference>
<dbReference type="InterPro" id="IPR001482">
    <property type="entry name" value="T2SS/T4SS_dom"/>
</dbReference>
<reference evidence="5 7" key="1">
    <citation type="submission" date="2023-09" db="EMBL/GenBank/DDBJ databases">
        <title>Demequina sp. a novel bacteria isolated from Capsicum annuum.</title>
        <authorList>
            <person name="Humaira Z."/>
            <person name="Lee J."/>
            <person name="Cho D."/>
        </authorList>
    </citation>
    <scope>NUCLEOTIDE SEQUENCE [LARGE SCALE GENOMIC DNA]</scope>
    <source>
        <strain evidence="5 7">OYTSA14</strain>
        <strain evidence="6">PMTSA13</strain>
    </source>
</reference>
<dbReference type="AlphaFoldDB" id="A0AA96JEJ4"/>
<gene>
    <name evidence="5" type="ORF">RN606_06365</name>
    <name evidence="6" type="ORF">RN607_06570</name>
</gene>
<dbReference type="InterPro" id="IPR007831">
    <property type="entry name" value="T2SS_GspE_N"/>
</dbReference>
<dbReference type="Proteomes" id="UP001304125">
    <property type="component" value="Chromosome"/>
</dbReference>
<dbReference type="SMART" id="SM00382">
    <property type="entry name" value="AAA"/>
    <property type="match status" value="1"/>
</dbReference>
<dbReference type="RefSeq" id="WP_313501206.1">
    <property type="nucleotide sequence ID" value="NZ_CP134879.1"/>
</dbReference>